<dbReference type="InterPro" id="IPR011766">
    <property type="entry name" value="TPP_enzyme_TPP-bd"/>
</dbReference>
<evidence type="ECO:0000256" key="4">
    <source>
        <dbReference type="ARBA" id="ARBA00018936"/>
    </source>
</evidence>
<evidence type="ECO:0000259" key="11">
    <source>
        <dbReference type="Pfam" id="PF00205"/>
    </source>
</evidence>
<feature type="domain" description="Thiamine pyrophosphate enzyme N-terminal TPP-binding" evidence="13">
    <location>
        <begin position="55"/>
        <end position="168"/>
    </location>
</feature>
<evidence type="ECO:0000313" key="14">
    <source>
        <dbReference type="Proteomes" id="UP000887540"/>
    </source>
</evidence>
<dbReference type="InterPro" id="IPR012000">
    <property type="entry name" value="Thiamin_PyroP_enz_cen_dom"/>
</dbReference>
<evidence type="ECO:0000256" key="8">
    <source>
        <dbReference type="ARBA" id="ARBA00048738"/>
    </source>
</evidence>
<dbReference type="InterPro" id="IPR029035">
    <property type="entry name" value="DHS-like_NAD/FAD-binding_dom"/>
</dbReference>
<keyword evidence="5" id="KW-0479">Metal-binding</keyword>
<protein>
    <recommendedName>
        <fullName evidence="4">2-hydroxyacyl-CoA lyase 2</fullName>
    </recommendedName>
    <alternativeName>
        <fullName evidence="7">IlvB-like protein</fullName>
    </alternativeName>
</protein>
<sequence>MLVQLILVVGFIYILRKYFDINSFEKLKKIFNDLKEGKQHPISAIFQVDDKSNRHGGELVASVLHAHGVQEVFTLVGGHISPILVGCENLGIKVIDTRHEVTAVFAADAVARLRQSIGVAAVTAGPGVTNTITAVKNAQMAESPLLLIGGAAPTLLQNRGALQDIDQLVLFRPLCKYAVRVKRLKDIVPTVREAIHIAQSGTPGPVFIEFPIDVLYPYPTVLKEIGLVPNAKGIKRLINAYLFMHISRQFGGAWEQQDITPIPVTPPRPKEEQIDEVAKILLESKRPLILLGSQATLPPVKADDLRKTVEKLGIPVYLGGMSRGLLGVNSNLQMRQNRKEALKDADVVILAGTVCDFRLGYGKVLSSKSKIIAINRNKDQLTKNEKIFWKSTALLQSDVGTTLVDLQRVLQQKGWKGAPSDWLKTLQDRELEKESSNLKKMKEELPDGNLNPLSLLSQLDKALPDDTILVADGGDFVGSAAYIVRPRGPLQWLDPGAFGTLGVGGGFALGAKAVYPDRPVVILYGDGSSGYSIMEFDTFTRFKLPVIGVIGNDACWSQIARDQVPWFNSAVACNLAYNKYDQVAEGLGANGVVVNKANESEIKTVFAQAIHECKNGKSTIINAIIGKTDFRKGSISV</sequence>
<dbReference type="Pfam" id="PF02775">
    <property type="entry name" value="TPP_enzyme_C"/>
    <property type="match status" value="1"/>
</dbReference>
<dbReference type="InterPro" id="IPR045229">
    <property type="entry name" value="TPP_enz"/>
</dbReference>
<comment type="catalytic activity">
    <reaction evidence="9">
        <text>(2R)-hydroxyhexadecanoyl-CoA = pentadecanal + formyl-CoA</text>
        <dbReference type="Rhea" id="RHEA:55212"/>
        <dbReference type="ChEBI" id="CHEBI:17302"/>
        <dbReference type="ChEBI" id="CHEBI:57376"/>
        <dbReference type="ChEBI" id="CHEBI:138654"/>
    </reaction>
    <physiologicalReaction direction="left-to-right" evidence="9">
        <dbReference type="Rhea" id="RHEA:55213"/>
    </physiologicalReaction>
</comment>
<dbReference type="InterPro" id="IPR012001">
    <property type="entry name" value="Thiamin_PyroP_enz_TPP-bd_dom"/>
</dbReference>
<evidence type="ECO:0000259" key="13">
    <source>
        <dbReference type="Pfam" id="PF02776"/>
    </source>
</evidence>
<dbReference type="SUPFAM" id="SSF52518">
    <property type="entry name" value="Thiamin diphosphate-binding fold (THDP-binding)"/>
    <property type="match status" value="2"/>
</dbReference>
<dbReference type="Gene3D" id="3.40.50.970">
    <property type="match status" value="2"/>
</dbReference>
<dbReference type="Pfam" id="PF00205">
    <property type="entry name" value="TPP_enzyme_M"/>
    <property type="match status" value="1"/>
</dbReference>
<dbReference type="SUPFAM" id="SSF52467">
    <property type="entry name" value="DHS-like NAD/FAD-binding domain"/>
    <property type="match status" value="1"/>
</dbReference>
<evidence type="ECO:0000256" key="2">
    <source>
        <dbReference type="ARBA" id="ARBA00001964"/>
    </source>
</evidence>
<keyword evidence="6 10" id="KW-0786">Thiamine pyrophosphate</keyword>
<evidence type="ECO:0000256" key="10">
    <source>
        <dbReference type="RuleBase" id="RU362132"/>
    </source>
</evidence>
<dbReference type="GO" id="GO:0009097">
    <property type="term" value="P:isoleucine biosynthetic process"/>
    <property type="evidence" value="ECO:0007669"/>
    <property type="project" value="TreeGrafter"/>
</dbReference>
<comment type="similarity">
    <text evidence="3 10">Belongs to the TPP enzyme family.</text>
</comment>
<dbReference type="GO" id="GO:0003984">
    <property type="term" value="F:acetolactate synthase activity"/>
    <property type="evidence" value="ECO:0007669"/>
    <property type="project" value="TreeGrafter"/>
</dbReference>
<reference evidence="15" key="1">
    <citation type="submission" date="2022-11" db="UniProtKB">
        <authorList>
            <consortium name="WormBaseParasite"/>
        </authorList>
    </citation>
    <scope>IDENTIFICATION</scope>
</reference>
<organism evidence="14 15">
    <name type="scientific">Acrobeloides nanus</name>
    <dbReference type="NCBI Taxonomy" id="290746"/>
    <lineage>
        <taxon>Eukaryota</taxon>
        <taxon>Metazoa</taxon>
        <taxon>Ecdysozoa</taxon>
        <taxon>Nematoda</taxon>
        <taxon>Chromadorea</taxon>
        <taxon>Rhabditida</taxon>
        <taxon>Tylenchina</taxon>
        <taxon>Cephalobomorpha</taxon>
        <taxon>Cephaloboidea</taxon>
        <taxon>Cephalobidae</taxon>
        <taxon>Acrobeloides</taxon>
    </lineage>
</organism>
<name>A0A914CEZ9_9BILA</name>
<dbReference type="GO" id="GO:0005948">
    <property type="term" value="C:acetolactate synthase complex"/>
    <property type="evidence" value="ECO:0007669"/>
    <property type="project" value="TreeGrafter"/>
</dbReference>
<dbReference type="CDD" id="cd02004">
    <property type="entry name" value="TPP_BZL_OCoD_HPCL"/>
    <property type="match status" value="1"/>
</dbReference>
<dbReference type="PANTHER" id="PTHR18968:SF166">
    <property type="entry name" value="2-HYDROXYACYL-COA LYASE 2"/>
    <property type="match status" value="1"/>
</dbReference>
<accession>A0A914CEZ9</accession>
<dbReference type="InterPro" id="IPR029061">
    <property type="entry name" value="THDP-binding"/>
</dbReference>
<dbReference type="InterPro" id="IPR000399">
    <property type="entry name" value="TPP-bd_CS"/>
</dbReference>
<evidence type="ECO:0000256" key="5">
    <source>
        <dbReference type="ARBA" id="ARBA00022723"/>
    </source>
</evidence>
<evidence type="ECO:0000259" key="12">
    <source>
        <dbReference type="Pfam" id="PF02775"/>
    </source>
</evidence>
<dbReference type="FunFam" id="3.40.50.970:FF:000007">
    <property type="entry name" value="Acetolactate synthase"/>
    <property type="match status" value="1"/>
</dbReference>
<evidence type="ECO:0000313" key="15">
    <source>
        <dbReference type="WBParaSite" id="ACRNAN_scaffold10183.g8533.t1"/>
    </source>
</evidence>
<dbReference type="AlphaFoldDB" id="A0A914CEZ9"/>
<evidence type="ECO:0000256" key="6">
    <source>
        <dbReference type="ARBA" id="ARBA00023052"/>
    </source>
</evidence>
<evidence type="ECO:0000256" key="3">
    <source>
        <dbReference type="ARBA" id="ARBA00007812"/>
    </source>
</evidence>
<dbReference type="PROSITE" id="PS00187">
    <property type="entry name" value="TPP_ENZYMES"/>
    <property type="match status" value="1"/>
</dbReference>
<evidence type="ECO:0000256" key="7">
    <source>
        <dbReference type="ARBA" id="ARBA00030510"/>
    </source>
</evidence>
<comment type="cofactor">
    <cofactor evidence="1">
        <name>Mg(2+)</name>
        <dbReference type="ChEBI" id="CHEBI:18420"/>
    </cofactor>
</comment>
<dbReference type="WBParaSite" id="ACRNAN_scaffold10183.g8533.t1">
    <property type="protein sequence ID" value="ACRNAN_scaffold10183.g8533.t1"/>
    <property type="gene ID" value="ACRNAN_scaffold10183.g8533"/>
</dbReference>
<proteinExistence type="inferred from homology"/>
<dbReference type="Proteomes" id="UP000887540">
    <property type="component" value="Unplaced"/>
</dbReference>
<keyword evidence="14" id="KW-1185">Reference proteome</keyword>
<dbReference type="Pfam" id="PF02776">
    <property type="entry name" value="TPP_enzyme_N"/>
    <property type="match status" value="1"/>
</dbReference>
<dbReference type="GO" id="GO:0050660">
    <property type="term" value="F:flavin adenine dinucleotide binding"/>
    <property type="evidence" value="ECO:0007669"/>
    <property type="project" value="TreeGrafter"/>
</dbReference>
<dbReference type="GO" id="GO:0009099">
    <property type="term" value="P:L-valine biosynthetic process"/>
    <property type="evidence" value="ECO:0007669"/>
    <property type="project" value="TreeGrafter"/>
</dbReference>
<dbReference type="CDD" id="cd07035">
    <property type="entry name" value="TPP_PYR_POX_like"/>
    <property type="match status" value="1"/>
</dbReference>
<dbReference type="GO" id="GO:0000287">
    <property type="term" value="F:magnesium ion binding"/>
    <property type="evidence" value="ECO:0007669"/>
    <property type="project" value="InterPro"/>
</dbReference>
<evidence type="ECO:0000256" key="1">
    <source>
        <dbReference type="ARBA" id="ARBA00001946"/>
    </source>
</evidence>
<evidence type="ECO:0000256" key="9">
    <source>
        <dbReference type="ARBA" id="ARBA00048767"/>
    </source>
</evidence>
<dbReference type="PANTHER" id="PTHR18968">
    <property type="entry name" value="THIAMINE PYROPHOSPHATE ENZYMES"/>
    <property type="match status" value="1"/>
</dbReference>
<feature type="domain" description="Thiamine pyrophosphate enzyme TPP-binding" evidence="12">
    <location>
        <begin position="472"/>
        <end position="621"/>
    </location>
</feature>
<dbReference type="GO" id="GO:0030976">
    <property type="term" value="F:thiamine pyrophosphate binding"/>
    <property type="evidence" value="ECO:0007669"/>
    <property type="project" value="InterPro"/>
</dbReference>
<dbReference type="Gene3D" id="3.40.50.1220">
    <property type="entry name" value="TPP-binding domain"/>
    <property type="match status" value="1"/>
</dbReference>
<feature type="domain" description="Thiamine pyrophosphate enzyme central" evidence="11">
    <location>
        <begin position="274"/>
        <end position="386"/>
    </location>
</feature>
<comment type="cofactor">
    <cofactor evidence="2">
        <name>thiamine diphosphate</name>
        <dbReference type="ChEBI" id="CHEBI:58937"/>
    </cofactor>
</comment>
<comment type="catalytic activity">
    <reaction evidence="8">
        <text>2-hydroxyoctadecanoyl-CoA = heptadecanal + formyl-CoA</text>
        <dbReference type="Rhea" id="RHEA:55196"/>
        <dbReference type="ChEBI" id="CHEBI:57376"/>
        <dbReference type="ChEBI" id="CHEBI:74116"/>
        <dbReference type="ChEBI" id="CHEBI:138631"/>
    </reaction>
    <physiologicalReaction direction="left-to-right" evidence="8">
        <dbReference type="Rhea" id="RHEA:55197"/>
    </physiologicalReaction>
</comment>